<feature type="domain" description="DNA2/NAM7 helicase-like C-terminal" evidence="5">
    <location>
        <begin position="6"/>
        <end position="88"/>
    </location>
</feature>
<keyword evidence="3" id="KW-0347">Helicase</keyword>
<dbReference type="CDD" id="cd18808">
    <property type="entry name" value="SF1_C_Upf1"/>
    <property type="match status" value="1"/>
</dbReference>
<keyword evidence="1" id="KW-0547">Nucleotide-binding</keyword>
<evidence type="ECO:0000313" key="7">
    <source>
        <dbReference type="Proteomes" id="UP000054047"/>
    </source>
</evidence>
<keyword evidence="4" id="KW-0067">ATP-binding</keyword>
<reference evidence="6 7" key="1">
    <citation type="submission" date="2013-12" db="EMBL/GenBank/DDBJ databases">
        <title>Draft genome of the parsitic nematode Ancylostoma duodenale.</title>
        <authorList>
            <person name="Mitreva M."/>
        </authorList>
    </citation>
    <scope>NUCLEOTIDE SEQUENCE [LARGE SCALE GENOMIC DNA]</scope>
    <source>
        <strain evidence="6 7">Zhejiang</strain>
    </source>
</reference>
<gene>
    <name evidence="6" type="ORF">ANCDUO_14121</name>
</gene>
<sequence length="121" mass="13805">MARRIPASSLAIMTLYKEQLRLMERCAVQQGVPLYTVDSVQGRKMDIVILLTTRTDIEANEAEFLDDKLRMNVAVTRCRRGKFVLGKVSALEKLQYWGRLLQWASERGVIVSTSTLPDLFD</sequence>
<name>A0A0C2GEZ9_9BILA</name>
<evidence type="ECO:0000256" key="4">
    <source>
        <dbReference type="ARBA" id="ARBA00022840"/>
    </source>
</evidence>
<keyword evidence="2" id="KW-0378">Hydrolase</keyword>
<evidence type="ECO:0000256" key="2">
    <source>
        <dbReference type="ARBA" id="ARBA00022801"/>
    </source>
</evidence>
<dbReference type="InterPro" id="IPR041679">
    <property type="entry name" value="DNA2/NAM7-like_C"/>
</dbReference>
<evidence type="ECO:0000313" key="6">
    <source>
        <dbReference type="EMBL" id="KIH55716.1"/>
    </source>
</evidence>
<dbReference type="PANTHER" id="PTHR43788:SF8">
    <property type="entry name" value="DNA-BINDING PROTEIN SMUBP-2"/>
    <property type="match status" value="1"/>
</dbReference>
<organism evidence="6 7">
    <name type="scientific">Ancylostoma duodenale</name>
    <dbReference type="NCBI Taxonomy" id="51022"/>
    <lineage>
        <taxon>Eukaryota</taxon>
        <taxon>Metazoa</taxon>
        <taxon>Ecdysozoa</taxon>
        <taxon>Nematoda</taxon>
        <taxon>Chromadorea</taxon>
        <taxon>Rhabditida</taxon>
        <taxon>Rhabditina</taxon>
        <taxon>Rhabditomorpha</taxon>
        <taxon>Strongyloidea</taxon>
        <taxon>Ancylostomatidae</taxon>
        <taxon>Ancylostomatinae</taxon>
        <taxon>Ancylostoma</taxon>
    </lineage>
</organism>
<keyword evidence="7" id="KW-1185">Reference proteome</keyword>
<evidence type="ECO:0000256" key="1">
    <source>
        <dbReference type="ARBA" id="ARBA00022741"/>
    </source>
</evidence>
<dbReference type="SUPFAM" id="SSF52540">
    <property type="entry name" value="P-loop containing nucleoside triphosphate hydrolases"/>
    <property type="match status" value="1"/>
</dbReference>
<dbReference type="AlphaFoldDB" id="A0A0C2GEZ9"/>
<dbReference type="InterPro" id="IPR050534">
    <property type="entry name" value="Coronavir_polyprotein_1ab"/>
</dbReference>
<dbReference type="EMBL" id="KN736879">
    <property type="protein sequence ID" value="KIH55716.1"/>
    <property type="molecule type" value="Genomic_DNA"/>
</dbReference>
<proteinExistence type="predicted"/>
<dbReference type="Gene3D" id="3.40.50.300">
    <property type="entry name" value="P-loop containing nucleotide triphosphate hydrolases"/>
    <property type="match status" value="1"/>
</dbReference>
<dbReference type="GO" id="GO:0005524">
    <property type="term" value="F:ATP binding"/>
    <property type="evidence" value="ECO:0007669"/>
    <property type="project" value="UniProtKB-KW"/>
</dbReference>
<dbReference type="InterPro" id="IPR027417">
    <property type="entry name" value="P-loop_NTPase"/>
</dbReference>
<dbReference type="GO" id="GO:0043139">
    <property type="term" value="F:5'-3' DNA helicase activity"/>
    <property type="evidence" value="ECO:0007669"/>
    <property type="project" value="TreeGrafter"/>
</dbReference>
<evidence type="ECO:0000259" key="5">
    <source>
        <dbReference type="Pfam" id="PF13087"/>
    </source>
</evidence>
<dbReference type="PANTHER" id="PTHR43788">
    <property type="entry name" value="DNA2/NAM7 HELICASE FAMILY MEMBER"/>
    <property type="match status" value="1"/>
</dbReference>
<dbReference type="Proteomes" id="UP000054047">
    <property type="component" value="Unassembled WGS sequence"/>
</dbReference>
<dbReference type="GO" id="GO:0016787">
    <property type="term" value="F:hydrolase activity"/>
    <property type="evidence" value="ECO:0007669"/>
    <property type="project" value="UniProtKB-KW"/>
</dbReference>
<dbReference type="InterPro" id="IPR047187">
    <property type="entry name" value="SF1_C_Upf1"/>
</dbReference>
<evidence type="ECO:0000256" key="3">
    <source>
        <dbReference type="ARBA" id="ARBA00022806"/>
    </source>
</evidence>
<protein>
    <recommendedName>
        <fullName evidence="5">DNA2/NAM7 helicase-like C-terminal domain-containing protein</fullName>
    </recommendedName>
</protein>
<dbReference type="Pfam" id="PF13087">
    <property type="entry name" value="AAA_12"/>
    <property type="match status" value="1"/>
</dbReference>
<dbReference type="OrthoDB" id="5876623at2759"/>
<accession>A0A0C2GEZ9</accession>